<name>A0AAD7FKC8_9AGAR</name>
<comment type="caution">
    <text evidence="2">The sequence shown here is derived from an EMBL/GenBank/DDBJ whole genome shotgun (WGS) entry which is preliminary data.</text>
</comment>
<evidence type="ECO:0000313" key="3">
    <source>
        <dbReference type="Proteomes" id="UP001221142"/>
    </source>
</evidence>
<accession>A0AAD7FKC8</accession>
<organism evidence="2 3">
    <name type="scientific">Roridomyces roridus</name>
    <dbReference type="NCBI Taxonomy" id="1738132"/>
    <lineage>
        <taxon>Eukaryota</taxon>
        <taxon>Fungi</taxon>
        <taxon>Dikarya</taxon>
        <taxon>Basidiomycota</taxon>
        <taxon>Agaricomycotina</taxon>
        <taxon>Agaricomycetes</taxon>
        <taxon>Agaricomycetidae</taxon>
        <taxon>Agaricales</taxon>
        <taxon>Marasmiineae</taxon>
        <taxon>Mycenaceae</taxon>
        <taxon>Roridomyces</taxon>
    </lineage>
</organism>
<dbReference type="EMBL" id="JARKIF010000010">
    <property type="protein sequence ID" value="KAJ7629120.1"/>
    <property type="molecule type" value="Genomic_DNA"/>
</dbReference>
<reference evidence="2" key="1">
    <citation type="submission" date="2023-03" db="EMBL/GenBank/DDBJ databases">
        <title>Massive genome expansion in bonnet fungi (Mycena s.s.) driven by repeated elements and novel gene families across ecological guilds.</title>
        <authorList>
            <consortium name="Lawrence Berkeley National Laboratory"/>
            <person name="Harder C.B."/>
            <person name="Miyauchi S."/>
            <person name="Viragh M."/>
            <person name="Kuo A."/>
            <person name="Thoen E."/>
            <person name="Andreopoulos B."/>
            <person name="Lu D."/>
            <person name="Skrede I."/>
            <person name="Drula E."/>
            <person name="Henrissat B."/>
            <person name="Morin E."/>
            <person name="Kohler A."/>
            <person name="Barry K."/>
            <person name="LaButti K."/>
            <person name="Morin E."/>
            <person name="Salamov A."/>
            <person name="Lipzen A."/>
            <person name="Mereny Z."/>
            <person name="Hegedus B."/>
            <person name="Baldrian P."/>
            <person name="Stursova M."/>
            <person name="Weitz H."/>
            <person name="Taylor A."/>
            <person name="Grigoriev I.V."/>
            <person name="Nagy L.G."/>
            <person name="Martin F."/>
            <person name="Kauserud H."/>
        </authorList>
    </citation>
    <scope>NUCLEOTIDE SEQUENCE</scope>
    <source>
        <strain evidence="2">9284</strain>
    </source>
</reference>
<evidence type="ECO:0000313" key="2">
    <source>
        <dbReference type="EMBL" id="KAJ7629120.1"/>
    </source>
</evidence>
<dbReference type="Proteomes" id="UP001221142">
    <property type="component" value="Unassembled WGS sequence"/>
</dbReference>
<protein>
    <submittedName>
        <fullName evidence="2">Uncharacterized protein</fullName>
    </submittedName>
</protein>
<feature type="region of interest" description="Disordered" evidence="1">
    <location>
        <begin position="63"/>
        <end position="136"/>
    </location>
</feature>
<proteinExistence type="predicted"/>
<keyword evidence="3" id="KW-1185">Reference proteome</keyword>
<dbReference type="AlphaFoldDB" id="A0AAD7FKC8"/>
<gene>
    <name evidence="2" type="ORF">FB45DRAFT_795022</name>
</gene>
<feature type="compositionally biased region" description="Basic and acidic residues" evidence="1">
    <location>
        <begin position="116"/>
        <end position="136"/>
    </location>
</feature>
<feature type="compositionally biased region" description="Basic and acidic residues" evidence="1">
    <location>
        <begin position="94"/>
        <end position="103"/>
    </location>
</feature>
<evidence type="ECO:0000256" key="1">
    <source>
        <dbReference type="SAM" id="MobiDB-lite"/>
    </source>
</evidence>
<sequence>MGRTGGFTPPHRIPGQPLLLRRTSRRTLESWANHYGFKHLADELPLNKRAEFYKTRLYELQRSGQGPLYGQPMKRLPMAQSDWPNRKYKGKMKALKEQQERESAGTSDGKPKNKRLREEKRRVARLKKPEKPKKSA</sequence>